<protein>
    <submittedName>
        <fullName evidence="1">Uncharacterized protein</fullName>
    </submittedName>
</protein>
<sequence length="49" mass="5789">MKSPLLIWEMGFVTLMDERAHLVLSRLEVRYLMTSFKKISSTRYNLAVL</sequence>
<evidence type="ECO:0000313" key="2">
    <source>
        <dbReference type="Proteomes" id="UP000219636"/>
    </source>
</evidence>
<accession>A0A285SYB5</accession>
<proteinExistence type="predicted"/>
<dbReference type="Proteomes" id="UP000219636">
    <property type="component" value="Unassembled WGS sequence"/>
</dbReference>
<name>A0A285SYB5_9BACL</name>
<gene>
    <name evidence="1" type="ORF">SAMN05880501_107152</name>
</gene>
<keyword evidence="2" id="KW-1185">Reference proteome</keyword>
<dbReference type="EMBL" id="OBMQ01000007">
    <property type="protein sequence ID" value="SOC13306.1"/>
    <property type="molecule type" value="Genomic_DNA"/>
</dbReference>
<dbReference type="AlphaFoldDB" id="A0A285SYB5"/>
<reference evidence="2" key="1">
    <citation type="submission" date="2017-08" db="EMBL/GenBank/DDBJ databases">
        <authorList>
            <person name="Varghese N."/>
            <person name="Submissions S."/>
        </authorList>
    </citation>
    <scope>NUCLEOTIDE SEQUENCE [LARGE SCALE GENOMIC DNA]</scope>
    <source>
        <strain evidence="2">JC22</strain>
    </source>
</reference>
<evidence type="ECO:0000313" key="1">
    <source>
        <dbReference type="EMBL" id="SOC13306.1"/>
    </source>
</evidence>
<organism evidence="1 2">
    <name type="scientific">Ureibacillus xyleni</name>
    <dbReference type="NCBI Taxonomy" id="614648"/>
    <lineage>
        <taxon>Bacteria</taxon>
        <taxon>Bacillati</taxon>
        <taxon>Bacillota</taxon>
        <taxon>Bacilli</taxon>
        <taxon>Bacillales</taxon>
        <taxon>Caryophanaceae</taxon>
        <taxon>Ureibacillus</taxon>
    </lineage>
</organism>